<dbReference type="InterPro" id="IPR016087">
    <property type="entry name" value="Chalcone_isomerase"/>
</dbReference>
<reference evidence="3 4" key="1">
    <citation type="submission" date="2018-09" db="EMBL/GenBank/DDBJ databases">
        <title>Acidovorax cavernicola nov. sp. isolated from Gruta de las Maravillas (Aracena, Spain).</title>
        <authorList>
            <person name="Jurado V."/>
            <person name="Gutierrez-Patricio S."/>
            <person name="Gonzalez-Pimentel J.L."/>
            <person name="Miller A.Z."/>
            <person name="Laiz L."/>
            <person name="Saiz-Jimenez C."/>
        </authorList>
    </citation>
    <scope>NUCLEOTIDE SEQUENCE [LARGE SCALE GENOMIC DNA]</scope>
    <source>
        <strain evidence="3 4">1011MAR4D40.2</strain>
    </source>
</reference>
<dbReference type="InterPro" id="IPR016088">
    <property type="entry name" value="Chalcone_isomerase_3-sand"/>
</dbReference>
<dbReference type="OrthoDB" id="9795336at2"/>
<gene>
    <name evidence="3" type="ORF">D3H34_30280</name>
</gene>
<dbReference type="EMBL" id="QXMN01000077">
    <property type="protein sequence ID" value="RIX72804.1"/>
    <property type="molecule type" value="Genomic_DNA"/>
</dbReference>
<evidence type="ECO:0000313" key="3">
    <source>
        <dbReference type="EMBL" id="RIX72804.1"/>
    </source>
</evidence>
<evidence type="ECO:0000256" key="1">
    <source>
        <dbReference type="SAM" id="SignalP"/>
    </source>
</evidence>
<feature type="domain" description="Chalcone isomerase" evidence="2">
    <location>
        <begin position="32"/>
        <end position="199"/>
    </location>
</feature>
<dbReference type="Pfam" id="PF16036">
    <property type="entry name" value="Chalcone_3"/>
    <property type="match status" value="1"/>
</dbReference>
<accession>A0A9X8CYQ8</accession>
<sequence length="202" mass="21593">MLAPSVPAVFSRLAAFVFLSAALCTGASAAQVEVAGVKLEDQMDLRGAPLVLNGAGIRYKTIIKVYTAGLYLGKKASTTEEALAVPGPKRVAITMLRDIDANELGKLFVKGVEDNSPKSEMVNLIPGLLRMGQMFADQKQLKAGDTFTIDWVPGTGTLITVRGVPQPDPVKEVAFFNALMRIWLGPNPADWKLKDALLGAKP</sequence>
<name>A0A9X8CYQ8_9BURK</name>
<evidence type="ECO:0000313" key="4">
    <source>
        <dbReference type="Proteomes" id="UP000265619"/>
    </source>
</evidence>
<evidence type="ECO:0000259" key="2">
    <source>
        <dbReference type="Pfam" id="PF16036"/>
    </source>
</evidence>
<feature type="chain" id="PRO_5040974339" description="Chalcone isomerase domain-containing protein" evidence="1">
    <location>
        <begin position="30"/>
        <end position="202"/>
    </location>
</feature>
<dbReference type="GO" id="GO:0016872">
    <property type="term" value="F:intramolecular lyase activity"/>
    <property type="evidence" value="ECO:0007669"/>
    <property type="project" value="InterPro"/>
</dbReference>
<comment type="caution">
    <text evidence="3">The sequence shown here is derived from an EMBL/GenBank/DDBJ whole genome shotgun (WGS) entry which is preliminary data.</text>
</comment>
<dbReference type="InterPro" id="IPR036298">
    <property type="entry name" value="Chalcone_isomerase_sf"/>
</dbReference>
<dbReference type="Gene3D" id="3.50.70.10">
    <property type="match status" value="1"/>
</dbReference>
<dbReference type="SUPFAM" id="SSF54626">
    <property type="entry name" value="Chalcone isomerase"/>
    <property type="match status" value="1"/>
</dbReference>
<keyword evidence="4" id="KW-1185">Reference proteome</keyword>
<dbReference type="AlphaFoldDB" id="A0A9X8CYQ8"/>
<organism evidence="3 4">
    <name type="scientific">Acidovorax cavernicola</name>
    <dbReference type="NCBI Taxonomy" id="1675792"/>
    <lineage>
        <taxon>Bacteria</taxon>
        <taxon>Pseudomonadati</taxon>
        <taxon>Pseudomonadota</taxon>
        <taxon>Betaproteobacteria</taxon>
        <taxon>Burkholderiales</taxon>
        <taxon>Comamonadaceae</taxon>
        <taxon>Acidovorax</taxon>
    </lineage>
</organism>
<feature type="signal peptide" evidence="1">
    <location>
        <begin position="1"/>
        <end position="29"/>
    </location>
</feature>
<dbReference type="RefSeq" id="WP_119558523.1">
    <property type="nucleotide sequence ID" value="NZ_QXMN01000077.1"/>
</dbReference>
<dbReference type="Proteomes" id="UP000265619">
    <property type="component" value="Unassembled WGS sequence"/>
</dbReference>
<proteinExistence type="predicted"/>
<protein>
    <recommendedName>
        <fullName evidence="2">Chalcone isomerase domain-containing protein</fullName>
    </recommendedName>
</protein>
<keyword evidence="1" id="KW-0732">Signal</keyword>